<dbReference type="PANTHER" id="PTHR40659:SF1">
    <property type="entry name" value="NICKEL_COBALT EFFLUX SYSTEM RCNA"/>
    <property type="match status" value="1"/>
</dbReference>
<evidence type="ECO:0000256" key="9">
    <source>
        <dbReference type="ARBA" id="ARBA00023065"/>
    </source>
</evidence>
<dbReference type="InterPro" id="IPR051224">
    <property type="entry name" value="NiCoT_RcnA"/>
</dbReference>
<keyword evidence="9" id="KW-0406">Ion transport</keyword>
<dbReference type="EMBL" id="NPEU01000408">
    <property type="protein sequence ID" value="RAI32703.1"/>
    <property type="molecule type" value="Genomic_DNA"/>
</dbReference>
<dbReference type="GO" id="GO:0046583">
    <property type="term" value="F:monoatomic cation efflux transmembrane transporter activity"/>
    <property type="evidence" value="ECO:0007669"/>
    <property type="project" value="TreeGrafter"/>
</dbReference>
<comment type="caution">
    <text evidence="15">The sequence shown here is derived from an EMBL/GenBank/DDBJ whole genome shotgun (WGS) entry which is preliminary data.</text>
</comment>
<dbReference type="Pfam" id="PF03824">
    <property type="entry name" value="NicO"/>
    <property type="match status" value="2"/>
</dbReference>
<evidence type="ECO:0000256" key="10">
    <source>
        <dbReference type="ARBA" id="ARBA00023112"/>
    </source>
</evidence>
<feature type="transmembrane region" description="Helical" evidence="13">
    <location>
        <begin position="158"/>
        <end position="179"/>
    </location>
</feature>
<keyword evidence="10" id="KW-0921">Nickel transport</keyword>
<evidence type="ECO:0000256" key="8">
    <source>
        <dbReference type="ARBA" id="ARBA00022989"/>
    </source>
</evidence>
<dbReference type="InterPro" id="IPR011541">
    <property type="entry name" value="Ni/Co_transpt_high_affinity"/>
</dbReference>
<evidence type="ECO:0000313" key="16">
    <source>
        <dbReference type="Proteomes" id="UP000248863"/>
    </source>
</evidence>
<feature type="compositionally biased region" description="Basic residues" evidence="14">
    <location>
        <begin position="316"/>
        <end position="328"/>
    </location>
</feature>
<keyword evidence="5" id="KW-1003">Cell membrane</keyword>
<feature type="transmembrane region" description="Helical" evidence="13">
    <location>
        <begin position="395"/>
        <end position="418"/>
    </location>
</feature>
<evidence type="ECO:0000256" key="11">
    <source>
        <dbReference type="ARBA" id="ARBA00023136"/>
    </source>
</evidence>
<proteinExistence type="inferred from homology"/>
<reference evidence="15 16" key="1">
    <citation type="submission" date="2017-07" db="EMBL/GenBank/DDBJ databases">
        <title>Draft Genome Sequences of Select Purple Nonsulfur Bacteria.</title>
        <authorList>
            <person name="Lasarre B."/>
            <person name="Mckinlay J.B."/>
        </authorList>
    </citation>
    <scope>NUCLEOTIDE SEQUENCE [LARGE SCALE GENOMIC DNA]</scope>
    <source>
        <strain evidence="15 16">DSM 11907</strain>
    </source>
</reference>
<protein>
    <recommendedName>
        <fullName evidence="13">Nickel/cobalt efflux system</fullName>
    </recommendedName>
</protein>
<evidence type="ECO:0000256" key="13">
    <source>
        <dbReference type="RuleBase" id="RU362101"/>
    </source>
</evidence>
<evidence type="ECO:0000256" key="14">
    <source>
        <dbReference type="SAM" id="MobiDB-lite"/>
    </source>
</evidence>
<feature type="compositionally biased region" description="Basic and acidic residues" evidence="14">
    <location>
        <begin position="255"/>
        <end position="292"/>
    </location>
</feature>
<feature type="region of interest" description="Disordered" evidence="14">
    <location>
        <begin position="239"/>
        <end position="340"/>
    </location>
</feature>
<keyword evidence="8 13" id="KW-1133">Transmembrane helix</keyword>
<comment type="similarity">
    <text evidence="13">Belongs to the NiCoT transporter (TC 2.A.52) family.</text>
</comment>
<keyword evidence="6" id="KW-0533">Nickel</keyword>
<evidence type="ECO:0000256" key="12">
    <source>
        <dbReference type="ARBA" id="ARBA00023285"/>
    </source>
</evidence>
<evidence type="ECO:0000256" key="3">
    <source>
        <dbReference type="ARBA" id="ARBA00022426"/>
    </source>
</evidence>
<name>A0A327K4G1_9BRAD</name>
<evidence type="ECO:0000256" key="6">
    <source>
        <dbReference type="ARBA" id="ARBA00022596"/>
    </source>
</evidence>
<keyword evidence="11 13" id="KW-0472">Membrane</keyword>
<evidence type="ECO:0000256" key="1">
    <source>
        <dbReference type="ARBA" id="ARBA00002510"/>
    </source>
</evidence>
<evidence type="ECO:0000256" key="7">
    <source>
        <dbReference type="ARBA" id="ARBA00022692"/>
    </source>
</evidence>
<feature type="transmembrane region" description="Helical" evidence="13">
    <location>
        <begin position="360"/>
        <end position="383"/>
    </location>
</feature>
<comment type="subcellular location">
    <subcellularLocation>
        <location evidence="2 13">Cell membrane</location>
        <topology evidence="2 13">Multi-pass membrane protein</topology>
    </subcellularLocation>
</comment>
<dbReference type="Proteomes" id="UP000248863">
    <property type="component" value="Unassembled WGS sequence"/>
</dbReference>
<evidence type="ECO:0000313" key="15">
    <source>
        <dbReference type="EMBL" id="RAI32703.1"/>
    </source>
</evidence>
<gene>
    <name evidence="15" type="ORF">CH338_23730</name>
</gene>
<evidence type="ECO:0000256" key="5">
    <source>
        <dbReference type="ARBA" id="ARBA00022475"/>
    </source>
</evidence>
<feature type="transmembrane region" description="Helical" evidence="13">
    <location>
        <begin position="439"/>
        <end position="458"/>
    </location>
</feature>
<accession>A0A327K4G1</accession>
<keyword evidence="7 13" id="KW-0812">Transmembrane</keyword>
<evidence type="ECO:0000256" key="4">
    <source>
        <dbReference type="ARBA" id="ARBA00022448"/>
    </source>
</evidence>
<feature type="transmembrane region" description="Helical" evidence="13">
    <location>
        <begin position="123"/>
        <end position="146"/>
    </location>
</feature>
<comment type="function">
    <text evidence="1">Efflux system for nickel and cobalt.</text>
</comment>
<feature type="compositionally biased region" description="Basic residues" evidence="14">
    <location>
        <begin position="239"/>
        <end position="254"/>
    </location>
</feature>
<dbReference type="GO" id="GO:0006824">
    <property type="term" value="P:cobalt ion transport"/>
    <property type="evidence" value="ECO:0007669"/>
    <property type="project" value="UniProtKB-KW"/>
</dbReference>
<dbReference type="GO" id="GO:0032025">
    <property type="term" value="P:response to cobalt ion"/>
    <property type="evidence" value="ECO:0007669"/>
    <property type="project" value="TreeGrafter"/>
</dbReference>
<dbReference type="GO" id="GO:0005886">
    <property type="term" value="C:plasma membrane"/>
    <property type="evidence" value="ECO:0007669"/>
    <property type="project" value="UniProtKB-SubCell"/>
</dbReference>
<feature type="transmembrane region" description="Helical" evidence="13">
    <location>
        <begin position="82"/>
        <end position="102"/>
    </location>
</feature>
<organism evidence="15 16">
    <name type="scientific">Rhodoplanes elegans</name>
    <dbReference type="NCBI Taxonomy" id="29408"/>
    <lineage>
        <taxon>Bacteria</taxon>
        <taxon>Pseudomonadati</taxon>
        <taxon>Pseudomonadota</taxon>
        <taxon>Alphaproteobacteria</taxon>
        <taxon>Hyphomicrobiales</taxon>
        <taxon>Nitrobacteraceae</taxon>
        <taxon>Rhodoplanes</taxon>
    </lineage>
</organism>
<evidence type="ECO:0000256" key="2">
    <source>
        <dbReference type="ARBA" id="ARBA00004651"/>
    </source>
</evidence>
<sequence length="463" mass="47400">MRPRTLLTAGLVLAGLSGLIIALAAGTDPALAQGASPFGVRPPAAPAPAADGGIVGWILAEQARFYRSLSGLVRAAKQDGTAVWSLLGVSFLYGIFHAAGPGHGKAVISSYMIANEETWKRGVILSFASAFLQAVVAVAVVAIAAIALNATAKTMNEAVRWIEIVSYALIALVGARLVWVKGRGFLAALAALRAERAVAPVASPALVPAGPVPAGPVPAMASTPSAREPALAGLVHAGHAHHEHGHHDHAHHDHAHHDNDHGAHGHGHDHGAACGCGHDHHHDHDHGHDHAHAPVAAAHRHDAAVKSAAVHDHAHHDHAHHDHSHHDHAHPDHVHGPDCGCSHGPDPKDLAGPGGWSRGLAAIVAVGLRPCSGAILVLVFALAQGLFWAGVGATFAMGLGTAITVAVIATVAVGAKAIATRFAAHREGRGALFLRGVEVAAACGVLLFGVALLAGYMVSERLL</sequence>
<dbReference type="PANTHER" id="PTHR40659">
    <property type="entry name" value="NICKEL/COBALT EFFLUX SYSTEM RCNA"/>
    <property type="match status" value="1"/>
</dbReference>
<dbReference type="AlphaFoldDB" id="A0A327K4G1"/>
<keyword evidence="12" id="KW-0170">Cobalt</keyword>
<dbReference type="GO" id="GO:0010045">
    <property type="term" value="P:response to nickel cation"/>
    <property type="evidence" value="ECO:0007669"/>
    <property type="project" value="TreeGrafter"/>
</dbReference>
<dbReference type="GO" id="GO:0015099">
    <property type="term" value="F:nickel cation transmembrane transporter activity"/>
    <property type="evidence" value="ECO:0007669"/>
    <property type="project" value="UniProtKB-UniRule"/>
</dbReference>
<keyword evidence="4 13" id="KW-0813">Transport</keyword>
<feature type="compositionally biased region" description="Basic and acidic residues" evidence="14">
    <location>
        <begin position="299"/>
        <end position="315"/>
    </location>
</feature>
<keyword evidence="3" id="KW-0171">Cobalt transport</keyword>
<dbReference type="RefSeq" id="WP_111359550.1">
    <property type="nucleotide sequence ID" value="NZ_NHSK01000080.1"/>
</dbReference>
<keyword evidence="16" id="KW-1185">Reference proteome</keyword>